<evidence type="ECO:0000256" key="1">
    <source>
        <dbReference type="SAM" id="Coils"/>
    </source>
</evidence>
<dbReference type="PROSITE" id="PS50041">
    <property type="entry name" value="C_TYPE_LECTIN_2"/>
    <property type="match status" value="1"/>
</dbReference>
<dbReference type="InterPro" id="IPR016187">
    <property type="entry name" value="CTDL_fold"/>
</dbReference>
<dbReference type="KEGG" id="onl:109196618"/>
<proteinExistence type="predicted"/>
<dbReference type="SMART" id="SM00034">
    <property type="entry name" value="CLECT"/>
    <property type="match status" value="1"/>
</dbReference>
<dbReference type="InterPro" id="IPR050111">
    <property type="entry name" value="C-type_lectin/snaclec_domain"/>
</dbReference>
<reference evidence="3" key="2">
    <citation type="submission" date="2025-08" db="UniProtKB">
        <authorList>
            <consortium name="Ensembl"/>
        </authorList>
    </citation>
    <scope>IDENTIFICATION</scope>
</reference>
<keyword evidence="4" id="KW-1185">Reference proteome</keyword>
<dbReference type="PANTHER" id="PTHR22803">
    <property type="entry name" value="MANNOSE, PHOSPHOLIPASE, LECTIN RECEPTOR RELATED"/>
    <property type="match status" value="1"/>
</dbReference>
<name>A0A669DX55_ORENI</name>
<evidence type="ECO:0000259" key="2">
    <source>
        <dbReference type="PROSITE" id="PS50041"/>
    </source>
</evidence>
<gene>
    <name evidence="3" type="primary">LOC109196621</name>
</gene>
<dbReference type="Gene3D" id="3.10.100.10">
    <property type="entry name" value="Mannose-Binding Protein A, subunit A"/>
    <property type="match status" value="1"/>
</dbReference>
<accession>A0A669DX55</accession>
<reference evidence="4" key="1">
    <citation type="submission" date="2012-01" db="EMBL/GenBank/DDBJ databases">
        <title>The Genome Sequence of Oreochromis niloticus (Nile Tilapia).</title>
        <authorList>
            <consortium name="Broad Institute Genome Assembly Team"/>
            <consortium name="Broad Institute Sequencing Platform"/>
            <person name="Di Palma F."/>
            <person name="Johnson J."/>
            <person name="Lander E.S."/>
            <person name="Lindblad-Toh K."/>
        </authorList>
    </citation>
    <scope>NUCLEOTIDE SEQUENCE [LARGE SCALE GENOMIC DNA]</scope>
</reference>
<dbReference type="Ensembl" id="ENSONIT00000090372.1">
    <property type="protein sequence ID" value="ENSONIP00000063277.1"/>
    <property type="gene ID" value="ENSONIG00000038044.1"/>
</dbReference>
<dbReference type="InParanoid" id="A0A669DX55"/>
<organism evidence="3 4">
    <name type="scientific">Oreochromis niloticus</name>
    <name type="common">Nile tilapia</name>
    <name type="synonym">Tilapia nilotica</name>
    <dbReference type="NCBI Taxonomy" id="8128"/>
    <lineage>
        <taxon>Eukaryota</taxon>
        <taxon>Metazoa</taxon>
        <taxon>Chordata</taxon>
        <taxon>Craniata</taxon>
        <taxon>Vertebrata</taxon>
        <taxon>Euteleostomi</taxon>
        <taxon>Actinopterygii</taxon>
        <taxon>Neopterygii</taxon>
        <taxon>Teleostei</taxon>
        <taxon>Neoteleostei</taxon>
        <taxon>Acanthomorphata</taxon>
        <taxon>Ovalentaria</taxon>
        <taxon>Cichlomorphae</taxon>
        <taxon>Cichliformes</taxon>
        <taxon>Cichlidae</taxon>
        <taxon>African cichlids</taxon>
        <taxon>Pseudocrenilabrinae</taxon>
        <taxon>Oreochromini</taxon>
        <taxon>Oreochromis</taxon>
    </lineage>
</organism>
<evidence type="ECO:0000313" key="4">
    <source>
        <dbReference type="Proteomes" id="UP000005207"/>
    </source>
</evidence>
<feature type="domain" description="C-type lectin" evidence="2">
    <location>
        <begin position="187"/>
        <end position="291"/>
    </location>
</feature>
<protein>
    <submittedName>
        <fullName evidence="3">CD209 antigen-like protein 2</fullName>
    </submittedName>
</protein>
<dbReference type="Proteomes" id="UP000005207">
    <property type="component" value="Linkage group LG22"/>
</dbReference>
<dbReference type="InterPro" id="IPR016186">
    <property type="entry name" value="C-type_lectin-like/link_sf"/>
</dbReference>
<feature type="coiled-coil region" evidence="1">
    <location>
        <begin position="98"/>
        <end position="178"/>
    </location>
</feature>
<sequence>MFSPIEMSAQIQAAANFRVKYSRRFHNDVQGRELSQLDMLDDGQQHDVKSHEADENTQKKLPTVKRSCVTAFKVNLGVLYLLTMAGITARYVLVTLEKEQLQNRTNKLINIYSHLEEKVFDDNSQLQSSYDALTKNYSQLKANLKVMEANNNHLQEEVKQLKDKIETLTQKKLQFNTRKSPEEWTRFASHSYFKSTERKTWSESRRDCQDKGADLVMINSKEEQQFVSELNMGGESWIGLQAIKKRISRFVFKWEWRWMNGSPLQETFWAPGQEDGSPDYNAACCDINGKWIKRYGSKTFICEK</sequence>
<evidence type="ECO:0000313" key="3">
    <source>
        <dbReference type="Ensembl" id="ENSONIP00000063277.1"/>
    </source>
</evidence>
<dbReference type="InterPro" id="IPR001304">
    <property type="entry name" value="C-type_lectin-like"/>
</dbReference>
<dbReference type="Pfam" id="PF00059">
    <property type="entry name" value="Lectin_C"/>
    <property type="match status" value="1"/>
</dbReference>
<dbReference type="SUPFAM" id="SSF56436">
    <property type="entry name" value="C-type lectin-like"/>
    <property type="match status" value="1"/>
</dbReference>
<reference evidence="3" key="3">
    <citation type="submission" date="2025-09" db="UniProtKB">
        <authorList>
            <consortium name="Ensembl"/>
        </authorList>
    </citation>
    <scope>IDENTIFICATION</scope>
</reference>
<dbReference type="GeneTree" id="ENSGT01030000235041"/>
<keyword evidence="1" id="KW-0175">Coiled coil</keyword>
<dbReference type="OrthoDB" id="6337382at2759"/>
<dbReference type="AlphaFoldDB" id="A0A669DX55"/>